<dbReference type="EMBL" id="QJKK01000012">
    <property type="protein sequence ID" value="RAL21852.1"/>
    <property type="molecule type" value="Genomic_DNA"/>
</dbReference>
<comment type="caution">
    <text evidence="2">The sequence shown here is derived from an EMBL/GenBank/DDBJ whole genome shotgun (WGS) entry which is preliminary data.</text>
</comment>
<name>A0A364K1E3_9BACL</name>
<dbReference type="AlphaFoldDB" id="A0A364K1E3"/>
<reference evidence="2 3" key="2">
    <citation type="submission" date="2018-06" db="EMBL/GenBank/DDBJ databases">
        <authorList>
            <person name="Zhirakovskaya E."/>
        </authorList>
    </citation>
    <scope>NUCLEOTIDE SEQUENCE [LARGE SCALE GENOMIC DNA]</scope>
    <source>
        <strain evidence="2 3">FBKL4.011</strain>
    </source>
</reference>
<feature type="domain" description="PET hydrolase/cutinase-like" evidence="1">
    <location>
        <begin position="19"/>
        <end position="146"/>
    </location>
</feature>
<dbReference type="GO" id="GO:0016787">
    <property type="term" value="F:hydrolase activity"/>
    <property type="evidence" value="ECO:0007669"/>
    <property type="project" value="UniProtKB-KW"/>
</dbReference>
<dbReference type="SUPFAM" id="SSF53474">
    <property type="entry name" value="alpha/beta-Hydrolases"/>
    <property type="match status" value="1"/>
</dbReference>
<proteinExistence type="predicted"/>
<dbReference type="OrthoDB" id="9808543at2"/>
<dbReference type="RefSeq" id="WP_113660064.1">
    <property type="nucleotide sequence ID" value="NZ_KZ845674.1"/>
</dbReference>
<keyword evidence="3" id="KW-1185">Reference proteome</keyword>
<evidence type="ECO:0000259" key="1">
    <source>
        <dbReference type="Pfam" id="PF12740"/>
    </source>
</evidence>
<protein>
    <submittedName>
        <fullName evidence="2">Alpha/beta hydrolase</fullName>
    </submittedName>
</protein>
<accession>A0A364K1E3</accession>
<dbReference type="Gene3D" id="3.40.50.1820">
    <property type="entry name" value="alpha/beta hydrolase"/>
    <property type="match status" value="1"/>
</dbReference>
<dbReference type="Proteomes" id="UP000251213">
    <property type="component" value="Unassembled WGS sequence"/>
</dbReference>
<organism evidence="2 3">
    <name type="scientific">Thermoflavimicrobium daqui</name>
    <dbReference type="NCBI Taxonomy" id="2137476"/>
    <lineage>
        <taxon>Bacteria</taxon>
        <taxon>Bacillati</taxon>
        <taxon>Bacillota</taxon>
        <taxon>Bacilli</taxon>
        <taxon>Bacillales</taxon>
        <taxon>Thermoactinomycetaceae</taxon>
        <taxon>Thermoflavimicrobium</taxon>
    </lineage>
</organism>
<sequence>MLKQSFQMDVGKEERVIRGEVTIPSNLSNPVPTIIICHGFKAFKEWGFFPILAEKLADAGFVAITFDFSMNGVGDDPNTYSELEKFARLTFSREQEDIALILQAIQQGQLPYSSQMDKERLGILGHSRGGGNSLIFTLEHPQIKSVTIWNSIPRPDFFGDELIREIKEKGRVYITNARTKQEMPIDLEVIEDLERNWERFNFIKRLSTLTQPLLIVQADQDHPGFMEGAQQIFQQAPRARLEVISNANHTFRAVHPFTSMTPQLNDAINLSVQFFQETLTG</sequence>
<evidence type="ECO:0000313" key="2">
    <source>
        <dbReference type="EMBL" id="RAL21852.1"/>
    </source>
</evidence>
<dbReference type="InterPro" id="IPR041127">
    <property type="entry name" value="PET_hydrolase/cutinase-like"/>
</dbReference>
<dbReference type="Pfam" id="PF12740">
    <property type="entry name" value="PETase"/>
    <property type="match status" value="1"/>
</dbReference>
<evidence type="ECO:0000313" key="3">
    <source>
        <dbReference type="Proteomes" id="UP000251213"/>
    </source>
</evidence>
<reference evidence="2 3" key="1">
    <citation type="submission" date="2018-06" db="EMBL/GenBank/DDBJ databases">
        <title>Thermoflavimicrobium daqus sp. nov., a thermophilic microbe isolated from Moutai-flavour Daqu.</title>
        <authorList>
            <person name="Wang X."/>
            <person name="Zhou H."/>
        </authorList>
    </citation>
    <scope>NUCLEOTIDE SEQUENCE [LARGE SCALE GENOMIC DNA]</scope>
    <source>
        <strain evidence="2 3">FBKL4.011</strain>
    </source>
</reference>
<gene>
    <name evidence="2" type="ORF">DL897_15660</name>
</gene>
<dbReference type="InterPro" id="IPR029058">
    <property type="entry name" value="AB_hydrolase_fold"/>
</dbReference>
<keyword evidence="2" id="KW-0378">Hydrolase</keyword>